<dbReference type="EMBL" id="CADEAL010000901">
    <property type="protein sequence ID" value="CAB1426634.1"/>
    <property type="molecule type" value="Genomic_DNA"/>
</dbReference>
<reference evidence="2" key="1">
    <citation type="submission" date="2020-03" db="EMBL/GenBank/DDBJ databases">
        <authorList>
            <person name="Weist P."/>
        </authorList>
    </citation>
    <scope>NUCLEOTIDE SEQUENCE</scope>
</reference>
<protein>
    <submittedName>
        <fullName evidence="2">Uncharacterized protein</fullName>
    </submittedName>
</protein>
<feature type="region of interest" description="Disordered" evidence="1">
    <location>
        <begin position="1"/>
        <end position="107"/>
    </location>
</feature>
<evidence type="ECO:0000256" key="1">
    <source>
        <dbReference type="SAM" id="MobiDB-lite"/>
    </source>
</evidence>
<keyword evidence="3" id="KW-1185">Reference proteome</keyword>
<organism evidence="2 3">
    <name type="scientific">Pleuronectes platessa</name>
    <name type="common">European plaice</name>
    <dbReference type="NCBI Taxonomy" id="8262"/>
    <lineage>
        <taxon>Eukaryota</taxon>
        <taxon>Metazoa</taxon>
        <taxon>Chordata</taxon>
        <taxon>Craniata</taxon>
        <taxon>Vertebrata</taxon>
        <taxon>Euteleostomi</taxon>
        <taxon>Actinopterygii</taxon>
        <taxon>Neopterygii</taxon>
        <taxon>Teleostei</taxon>
        <taxon>Neoteleostei</taxon>
        <taxon>Acanthomorphata</taxon>
        <taxon>Carangaria</taxon>
        <taxon>Pleuronectiformes</taxon>
        <taxon>Pleuronectoidei</taxon>
        <taxon>Pleuronectidae</taxon>
        <taxon>Pleuronectes</taxon>
    </lineage>
</organism>
<sequence length="107" mass="11761">MCRCWQHTASTSVANVPPMEEFREEEEKKNIADQTGPHWVNGPPTMPVSRWPATPGGRDRVRGRRRGTLDACRALPRDPPQLQRLAGEPSGRAGSPLRGAPRLAPSS</sequence>
<comment type="caution">
    <text evidence="2">The sequence shown here is derived from an EMBL/GenBank/DDBJ whole genome shotgun (WGS) entry which is preliminary data.</text>
</comment>
<evidence type="ECO:0000313" key="2">
    <source>
        <dbReference type="EMBL" id="CAB1426634.1"/>
    </source>
</evidence>
<accession>A0A9N7YJN0</accession>
<gene>
    <name evidence="2" type="ORF">PLEPLA_LOCUS14570</name>
</gene>
<evidence type="ECO:0000313" key="3">
    <source>
        <dbReference type="Proteomes" id="UP001153269"/>
    </source>
</evidence>
<dbReference type="Proteomes" id="UP001153269">
    <property type="component" value="Unassembled WGS sequence"/>
</dbReference>
<proteinExistence type="predicted"/>
<dbReference type="AlphaFoldDB" id="A0A9N7YJN0"/>
<name>A0A9N7YJN0_PLEPL</name>